<dbReference type="AlphaFoldDB" id="A0A8B7NEN3"/>
<evidence type="ECO:0000256" key="4">
    <source>
        <dbReference type="ARBA" id="ARBA00022679"/>
    </source>
</evidence>
<evidence type="ECO:0000259" key="8">
    <source>
        <dbReference type="PROSITE" id="PS50404"/>
    </source>
</evidence>
<dbReference type="CDD" id="cd03075">
    <property type="entry name" value="GST_N_Mu"/>
    <property type="match status" value="1"/>
</dbReference>
<dbReference type="EC" id="2.5.1.18" evidence="3"/>
<dbReference type="PROSITE" id="PS50405">
    <property type="entry name" value="GST_CTER"/>
    <property type="match status" value="1"/>
</dbReference>
<dbReference type="PANTHER" id="PTHR11571:SF222">
    <property type="entry name" value="GLUTATHIONE TRANSFERASE"/>
    <property type="match status" value="1"/>
</dbReference>
<organism evidence="10 11">
    <name type="scientific">Hyalella azteca</name>
    <name type="common">Amphipod</name>
    <dbReference type="NCBI Taxonomy" id="294128"/>
    <lineage>
        <taxon>Eukaryota</taxon>
        <taxon>Metazoa</taxon>
        <taxon>Ecdysozoa</taxon>
        <taxon>Arthropoda</taxon>
        <taxon>Crustacea</taxon>
        <taxon>Multicrustacea</taxon>
        <taxon>Malacostraca</taxon>
        <taxon>Eumalacostraca</taxon>
        <taxon>Peracarida</taxon>
        <taxon>Amphipoda</taxon>
        <taxon>Senticaudata</taxon>
        <taxon>Talitrida</taxon>
        <taxon>Talitroidea</taxon>
        <taxon>Hyalellidae</taxon>
        <taxon>Hyalella</taxon>
    </lineage>
</organism>
<dbReference type="GO" id="GO:0004364">
    <property type="term" value="F:glutathione transferase activity"/>
    <property type="evidence" value="ECO:0007669"/>
    <property type="project" value="UniProtKB-EC"/>
</dbReference>
<dbReference type="SUPFAM" id="SSF52833">
    <property type="entry name" value="Thioredoxin-like"/>
    <property type="match status" value="1"/>
</dbReference>
<keyword evidence="10" id="KW-1185">Reference proteome</keyword>
<evidence type="ECO:0000256" key="3">
    <source>
        <dbReference type="ARBA" id="ARBA00012452"/>
    </source>
</evidence>
<dbReference type="InterPro" id="IPR040079">
    <property type="entry name" value="Glutathione_S-Trfase"/>
</dbReference>
<dbReference type="SFLD" id="SFLDS00019">
    <property type="entry name" value="Glutathione_Transferase_(cytos"/>
    <property type="match status" value="1"/>
</dbReference>
<dbReference type="InterPro" id="IPR036282">
    <property type="entry name" value="Glutathione-S-Trfase_C_sf"/>
</dbReference>
<gene>
    <name evidence="11" type="primary">LOC108669267</name>
</gene>
<evidence type="ECO:0000313" key="10">
    <source>
        <dbReference type="Proteomes" id="UP000694843"/>
    </source>
</evidence>
<dbReference type="InterPro" id="IPR004046">
    <property type="entry name" value="GST_C"/>
</dbReference>
<accession>A0A8B7NEN3</accession>
<sequence length="219" mass="25408">MAPVLAYWDIRGLAQPIRLLLEYTGTKFEDKYYVCGEAPNYDKSCWFDVKHTLDLDFPNLPYYIDGSVRLTESGAILRYIARQHDLLGKTEEEKYRTDLLECVLNDFRKTFVSLCYGADFETKKTTYLETLPAKLKQFSDFLGSRKWFSGENLTFADFIAYEMFDQHLLLAPDCLKQFGNLEAFVTNFRELDAIKAYLPSPRCIKTRLNNRMAKFGSGV</sequence>
<dbReference type="Gene3D" id="3.40.30.10">
    <property type="entry name" value="Glutaredoxin"/>
    <property type="match status" value="1"/>
</dbReference>
<dbReference type="SFLD" id="SFLDG01205">
    <property type="entry name" value="AMPS.1"/>
    <property type="match status" value="1"/>
</dbReference>
<feature type="domain" description="GST N-terminal" evidence="8">
    <location>
        <begin position="1"/>
        <end position="88"/>
    </location>
</feature>
<evidence type="ECO:0000256" key="2">
    <source>
        <dbReference type="ARBA" id="ARBA00005861"/>
    </source>
</evidence>
<dbReference type="InterPro" id="IPR003081">
    <property type="entry name" value="GST_mu"/>
</dbReference>
<comment type="catalytic activity">
    <reaction evidence="5">
        <text>RX + glutathione = an S-substituted glutathione + a halide anion + H(+)</text>
        <dbReference type="Rhea" id="RHEA:16437"/>
        <dbReference type="ChEBI" id="CHEBI:15378"/>
        <dbReference type="ChEBI" id="CHEBI:16042"/>
        <dbReference type="ChEBI" id="CHEBI:17792"/>
        <dbReference type="ChEBI" id="CHEBI:57925"/>
        <dbReference type="ChEBI" id="CHEBI:90779"/>
        <dbReference type="EC" id="2.5.1.18"/>
    </reaction>
</comment>
<dbReference type="PROSITE" id="PS50404">
    <property type="entry name" value="GST_NTER"/>
    <property type="match status" value="1"/>
</dbReference>
<dbReference type="OrthoDB" id="4951845at2759"/>
<comment type="similarity">
    <text evidence="2">Belongs to the GST superfamily. Mu family.</text>
</comment>
<dbReference type="Gene3D" id="1.20.1050.10">
    <property type="match status" value="1"/>
</dbReference>
<dbReference type="PRINTS" id="PR01267">
    <property type="entry name" value="GSTRNSFRASEM"/>
</dbReference>
<comment type="function">
    <text evidence="1">Conjugation of reduced glutathione to a wide number of exogenous and endogenous hydrophobic electrophiles.</text>
</comment>
<dbReference type="InterPro" id="IPR050213">
    <property type="entry name" value="GST_superfamily"/>
</dbReference>
<dbReference type="Pfam" id="PF02798">
    <property type="entry name" value="GST_N"/>
    <property type="match status" value="1"/>
</dbReference>
<dbReference type="GeneID" id="108669267"/>
<evidence type="ECO:0000256" key="7">
    <source>
        <dbReference type="ARBA" id="ARBA00081375"/>
    </source>
</evidence>
<dbReference type="FunFam" id="1.20.1050.10:FF:000003">
    <property type="entry name" value="Glutathione S-transferase 2"/>
    <property type="match status" value="1"/>
</dbReference>
<protein>
    <recommendedName>
        <fullName evidence="6">Glutathione S-transferase</fullName>
        <ecNumber evidence="3">2.5.1.18</ecNumber>
    </recommendedName>
    <alternativeName>
        <fullName evidence="7">GST class-mu</fullName>
    </alternativeName>
</protein>
<dbReference type="InterPro" id="IPR036249">
    <property type="entry name" value="Thioredoxin-like_sf"/>
</dbReference>
<dbReference type="SUPFAM" id="SSF47616">
    <property type="entry name" value="GST C-terminal domain-like"/>
    <property type="match status" value="1"/>
</dbReference>
<evidence type="ECO:0000313" key="11">
    <source>
        <dbReference type="RefSeq" id="XP_018012060.1"/>
    </source>
</evidence>
<evidence type="ECO:0000259" key="9">
    <source>
        <dbReference type="PROSITE" id="PS50405"/>
    </source>
</evidence>
<dbReference type="RefSeq" id="XP_018012060.1">
    <property type="nucleotide sequence ID" value="XM_018156571.2"/>
</dbReference>
<name>A0A8B7NEN3_HYAAZ</name>
<dbReference type="GO" id="GO:0006749">
    <property type="term" value="P:glutathione metabolic process"/>
    <property type="evidence" value="ECO:0007669"/>
    <property type="project" value="TreeGrafter"/>
</dbReference>
<dbReference type="SFLD" id="SFLDG00363">
    <property type="entry name" value="AMPS_(cytGST):_Alpha-__Mu-__Pi"/>
    <property type="match status" value="1"/>
</dbReference>
<dbReference type="FunFam" id="3.40.30.10:FF:000019">
    <property type="entry name" value="Glutathione S-transferase Mu"/>
    <property type="match status" value="1"/>
</dbReference>
<proteinExistence type="inferred from homology"/>
<dbReference type="PANTHER" id="PTHR11571">
    <property type="entry name" value="GLUTATHIONE S-TRANSFERASE"/>
    <property type="match status" value="1"/>
</dbReference>
<evidence type="ECO:0000256" key="6">
    <source>
        <dbReference type="ARBA" id="ARBA00071200"/>
    </source>
</evidence>
<dbReference type="Pfam" id="PF14497">
    <property type="entry name" value="GST_C_3"/>
    <property type="match status" value="1"/>
</dbReference>
<dbReference type="InterPro" id="IPR004045">
    <property type="entry name" value="Glutathione_S-Trfase_N"/>
</dbReference>
<dbReference type="Proteomes" id="UP000694843">
    <property type="component" value="Unplaced"/>
</dbReference>
<keyword evidence="4" id="KW-0808">Transferase</keyword>
<evidence type="ECO:0000256" key="1">
    <source>
        <dbReference type="ARBA" id="ARBA00003701"/>
    </source>
</evidence>
<dbReference type="KEGG" id="hazt:108669267"/>
<dbReference type="InterPro" id="IPR010987">
    <property type="entry name" value="Glutathione-S-Trfase_C-like"/>
</dbReference>
<reference evidence="11" key="1">
    <citation type="submission" date="2025-08" db="UniProtKB">
        <authorList>
            <consortium name="RefSeq"/>
        </authorList>
    </citation>
    <scope>IDENTIFICATION</scope>
    <source>
        <tissue evidence="11">Whole organism</tissue>
    </source>
</reference>
<feature type="domain" description="GST C-terminal" evidence="9">
    <location>
        <begin position="90"/>
        <end position="212"/>
    </location>
</feature>
<dbReference type="OMA" id="LCYTDFE"/>
<evidence type="ECO:0000256" key="5">
    <source>
        <dbReference type="ARBA" id="ARBA00047960"/>
    </source>
</evidence>